<dbReference type="AlphaFoldDB" id="A0A0D0AC56"/>
<reference evidence="3 4" key="1">
    <citation type="submission" date="2014-04" db="EMBL/GenBank/DDBJ databases">
        <authorList>
            <consortium name="DOE Joint Genome Institute"/>
            <person name="Kuo A."/>
            <person name="Ruytinx J."/>
            <person name="Rineau F."/>
            <person name="Colpaert J."/>
            <person name="Kohler A."/>
            <person name="Nagy L.G."/>
            <person name="Floudas D."/>
            <person name="Copeland A."/>
            <person name="Barry K.W."/>
            <person name="Cichocki N."/>
            <person name="Veneault-Fourrey C."/>
            <person name="LaButti K."/>
            <person name="Lindquist E.A."/>
            <person name="Lipzen A."/>
            <person name="Lundell T."/>
            <person name="Morin E."/>
            <person name="Murat C."/>
            <person name="Sun H."/>
            <person name="Tunlid A."/>
            <person name="Henrissat B."/>
            <person name="Grigoriev I.V."/>
            <person name="Hibbett D.S."/>
            <person name="Martin F."/>
            <person name="Nordberg H.P."/>
            <person name="Cantor M.N."/>
            <person name="Hua S.X."/>
        </authorList>
    </citation>
    <scope>NUCLEOTIDE SEQUENCE [LARGE SCALE GENOMIC DNA]</scope>
    <source>
        <strain evidence="3 4">UH-Slu-Lm8-n1</strain>
    </source>
</reference>
<feature type="transmembrane region" description="Helical" evidence="2">
    <location>
        <begin position="165"/>
        <end position="187"/>
    </location>
</feature>
<keyword evidence="4" id="KW-1185">Reference proteome</keyword>
<feature type="region of interest" description="Disordered" evidence="1">
    <location>
        <begin position="336"/>
        <end position="366"/>
    </location>
</feature>
<keyword evidence="2" id="KW-0472">Membrane</keyword>
<feature type="transmembrane region" description="Helical" evidence="2">
    <location>
        <begin position="132"/>
        <end position="153"/>
    </location>
</feature>
<organism evidence="3 4">
    <name type="scientific">Suillus luteus UH-Slu-Lm8-n1</name>
    <dbReference type="NCBI Taxonomy" id="930992"/>
    <lineage>
        <taxon>Eukaryota</taxon>
        <taxon>Fungi</taxon>
        <taxon>Dikarya</taxon>
        <taxon>Basidiomycota</taxon>
        <taxon>Agaricomycotina</taxon>
        <taxon>Agaricomycetes</taxon>
        <taxon>Agaricomycetidae</taxon>
        <taxon>Boletales</taxon>
        <taxon>Suillineae</taxon>
        <taxon>Suillaceae</taxon>
        <taxon>Suillus</taxon>
    </lineage>
</organism>
<proteinExistence type="predicted"/>
<evidence type="ECO:0000256" key="1">
    <source>
        <dbReference type="SAM" id="MobiDB-lite"/>
    </source>
</evidence>
<keyword evidence="2" id="KW-1133">Transmembrane helix</keyword>
<feature type="transmembrane region" description="Helical" evidence="2">
    <location>
        <begin position="107"/>
        <end position="125"/>
    </location>
</feature>
<dbReference type="InParanoid" id="A0A0D0AC56"/>
<gene>
    <name evidence="3" type="ORF">CY34DRAFT_769756</name>
</gene>
<dbReference type="Proteomes" id="UP000054485">
    <property type="component" value="Unassembled WGS sequence"/>
</dbReference>
<dbReference type="EMBL" id="KN835348">
    <property type="protein sequence ID" value="KIK39331.1"/>
    <property type="molecule type" value="Genomic_DNA"/>
</dbReference>
<evidence type="ECO:0000313" key="4">
    <source>
        <dbReference type="Proteomes" id="UP000054485"/>
    </source>
</evidence>
<feature type="transmembrane region" description="Helical" evidence="2">
    <location>
        <begin position="235"/>
        <end position="257"/>
    </location>
</feature>
<sequence length="366" mass="40508">MAQTSNIPLDTASVISTVLEGMLYGKEKIELQIIGTSWALFHRNISRAANLRMATVACSLLLFSTAHMIIDIIRTEEGLVQQRSTFLGGPIAFFSDVAQWSFVYKNLLYTLQTLVGDGVVIYRCYVVWQSWYIIIIPCAMWCSVAVTGAGSVYSISQATVNKENIFAPGTGPWITSFLAATLFTNLLSTCKPPRTSSSAATDRHVALLAYRIWSIGRQMTNVALATGIMWPIVRVILDAGILYSLSLLAALVCFIAQNHGHYVLLDMIMPIISITFYMVIIRITITKNSSQASQEPSSSFSNYLARRSRGRISYADQQQYSMRRMEVHITQLTEHEFDPGKPCSSSDDNPPGISPPKFAAKFDSVA</sequence>
<name>A0A0D0AC56_9AGAM</name>
<keyword evidence="2" id="KW-0812">Transmembrane</keyword>
<feature type="transmembrane region" description="Helical" evidence="2">
    <location>
        <begin position="263"/>
        <end position="285"/>
    </location>
</feature>
<feature type="transmembrane region" description="Helical" evidence="2">
    <location>
        <begin position="51"/>
        <end position="70"/>
    </location>
</feature>
<dbReference type="STRING" id="930992.A0A0D0AC56"/>
<accession>A0A0D0AC56</accession>
<reference evidence="4" key="2">
    <citation type="submission" date="2015-01" db="EMBL/GenBank/DDBJ databases">
        <title>Evolutionary Origins and Diversification of the Mycorrhizal Mutualists.</title>
        <authorList>
            <consortium name="DOE Joint Genome Institute"/>
            <consortium name="Mycorrhizal Genomics Consortium"/>
            <person name="Kohler A."/>
            <person name="Kuo A."/>
            <person name="Nagy L.G."/>
            <person name="Floudas D."/>
            <person name="Copeland A."/>
            <person name="Barry K.W."/>
            <person name="Cichocki N."/>
            <person name="Veneault-Fourrey C."/>
            <person name="LaButti K."/>
            <person name="Lindquist E.A."/>
            <person name="Lipzen A."/>
            <person name="Lundell T."/>
            <person name="Morin E."/>
            <person name="Murat C."/>
            <person name="Riley R."/>
            <person name="Ohm R."/>
            <person name="Sun H."/>
            <person name="Tunlid A."/>
            <person name="Henrissat B."/>
            <person name="Grigoriev I.V."/>
            <person name="Hibbett D.S."/>
            <person name="Martin F."/>
        </authorList>
    </citation>
    <scope>NUCLEOTIDE SEQUENCE [LARGE SCALE GENOMIC DNA]</scope>
    <source>
        <strain evidence="4">UH-Slu-Lm8-n1</strain>
    </source>
</reference>
<dbReference type="HOGENOM" id="CLU_044614_3_3_1"/>
<dbReference type="OrthoDB" id="3354175at2759"/>
<evidence type="ECO:0000256" key="2">
    <source>
        <dbReference type="SAM" id="Phobius"/>
    </source>
</evidence>
<evidence type="ECO:0000313" key="3">
    <source>
        <dbReference type="EMBL" id="KIK39331.1"/>
    </source>
</evidence>
<protein>
    <submittedName>
        <fullName evidence="3">Uncharacterized protein</fullName>
    </submittedName>
</protein>